<feature type="compositionally biased region" description="Low complexity" evidence="3">
    <location>
        <begin position="312"/>
        <end position="328"/>
    </location>
</feature>
<dbReference type="Proteomes" id="UP001303473">
    <property type="component" value="Unassembled WGS sequence"/>
</dbReference>
<reference evidence="5" key="1">
    <citation type="journal article" date="2023" name="Mol. Phylogenet. Evol.">
        <title>Genome-scale phylogeny and comparative genomics of the fungal order Sordariales.</title>
        <authorList>
            <person name="Hensen N."/>
            <person name="Bonometti L."/>
            <person name="Westerberg I."/>
            <person name="Brannstrom I.O."/>
            <person name="Guillou S."/>
            <person name="Cros-Aarteil S."/>
            <person name="Calhoun S."/>
            <person name="Haridas S."/>
            <person name="Kuo A."/>
            <person name="Mondo S."/>
            <person name="Pangilinan J."/>
            <person name="Riley R."/>
            <person name="LaButti K."/>
            <person name="Andreopoulos B."/>
            <person name="Lipzen A."/>
            <person name="Chen C."/>
            <person name="Yan M."/>
            <person name="Daum C."/>
            <person name="Ng V."/>
            <person name="Clum A."/>
            <person name="Steindorff A."/>
            <person name="Ohm R.A."/>
            <person name="Martin F."/>
            <person name="Silar P."/>
            <person name="Natvig D.O."/>
            <person name="Lalanne C."/>
            <person name="Gautier V."/>
            <person name="Ament-Velasquez S.L."/>
            <person name="Kruys A."/>
            <person name="Hutchinson M.I."/>
            <person name="Powell A.J."/>
            <person name="Barry K."/>
            <person name="Miller A.N."/>
            <person name="Grigoriev I.V."/>
            <person name="Debuchy R."/>
            <person name="Gladieux P."/>
            <person name="Hiltunen Thoren M."/>
            <person name="Johannesson H."/>
        </authorList>
    </citation>
    <scope>NUCLEOTIDE SEQUENCE [LARGE SCALE GENOMIC DNA]</scope>
    <source>
        <strain evidence="5">CBS 340.73</strain>
    </source>
</reference>
<dbReference type="Pfam" id="PF00071">
    <property type="entry name" value="Ras"/>
    <property type="match status" value="1"/>
</dbReference>
<accession>A0AAN6S2U0</accession>
<feature type="region of interest" description="Disordered" evidence="3">
    <location>
        <begin position="514"/>
        <end position="667"/>
    </location>
</feature>
<evidence type="ECO:0000256" key="3">
    <source>
        <dbReference type="SAM" id="MobiDB-lite"/>
    </source>
</evidence>
<dbReference type="GO" id="GO:0003924">
    <property type="term" value="F:GTPase activity"/>
    <property type="evidence" value="ECO:0007669"/>
    <property type="project" value="InterPro"/>
</dbReference>
<feature type="compositionally biased region" description="Basic residues" evidence="3">
    <location>
        <begin position="611"/>
        <end position="621"/>
    </location>
</feature>
<dbReference type="EMBL" id="MU853818">
    <property type="protein sequence ID" value="KAK3939047.1"/>
    <property type="molecule type" value="Genomic_DNA"/>
</dbReference>
<evidence type="ECO:0000256" key="1">
    <source>
        <dbReference type="ARBA" id="ARBA00022741"/>
    </source>
</evidence>
<organism evidence="4 5">
    <name type="scientific">Diplogelasinospora grovesii</name>
    <dbReference type="NCBI Taxonomy" id="303347"/>
    <lineage>
        <taxon>Eukaryota</taxon>
        <taxon>Fungi</taxon>
        <taxon>Dikarya</taxon>
        <taxon>Ascomycota</taxon>
        <taxon>Pezizomycotina</taxon>
        <taxon>Sordariomycetes</taxon>
        <taxon>Sordariomycetidae</taxon>
        <taxon>Sordariales</taxon>
        <taxon>Diplogelasinosporaceae</taxon>
        <taxon>Diplogelasinospora</taxon>
    </lineage>
</organism>
<dbReference type="PANTHER" id="PTHR24070">
    <property type="entry name" value="RAS, DI-RAS, AND RHEB FAMILY MEMBERS OF SMALL GTPASE SUPERFAMILY"/>
    <property type="match status" value="1"/>
</dbReference>
<feature type="compositionally biased region" description="Basic and acidic residues" evidence="3">
    <location>
        <begin position="598"/>
        <end position="609"/>
    </location>
</feature>
<keyword evidence="2" id="KW-0342">GTP-binding</keyword>
<dbReference type="InterPro" id="IPR001806">
    <property type="entry name" value="Small_GTPase"/>
</dbReference>
<proteinExistence type="predicted"/>
<feature type="compositionally biased region" description="Polar residues" evidence="3">
    <location>
        <begin position="101"/>
        <end position="115"/>
    </location>
</feature>
<evidence type="ECO:0000313" key="5">
    <source>
        <dbReference type="Proteomes" id="UP001303473"/>
    </source>
</evidence>
<feature type="compositionally biased region" description="Pro residues" evidence="3">
    <location>
        <begin position="139"/>
        <end position="149"/>
    </location>
</feature>
<dbReference type="InterPro" id="IPR027417">
    <property type="entry name" value="P-loop_NTPase"/>
</dbReference>
<feature type="compositionally biased region" description="Low complexity" evidence="3">
    <location>
        <begin position="116"/>
        <end position="138"/>
    </location>
</feature>
<sequence>MAKGNRKPTIRVLIVGAAGVGKNCLESRFTTCTYPPLYDPSLTLSSRRFLTLSPYQPPEEKEPVTRPLNTSHGLESLPLVGSSLEAAQTTQHEERPRSDGGVSSTFSNPTASTPQTPRTDNTNNTSPPSSNDNDLLPSPTRPPPAPPPAETRCKECVREATYMVELTNYPSLQLPKVRQQLYARGEYDAVLLVYDVGNRESFDAIMDLHSEIPLRKFKSRKKDSSGVRRKRSSIFGNATNNDTTTTGDGEGGGGETVVALIGNKSDFDTYYLPLSPFHLDKEAAKLQEVEVEERSLVHPLWRESRVYEDDTTPLPMSSSPTKSSRSVPLQRRRRTPPHMTDNNGARRSVIMSETGGQQNRSSVLFSTNRRESIKTVPEGRTRMDRDMERNIRTDRPLRRESTSSAEAIERWMIQTNNPLTPPNDHHRHNDNQQQVGLVGGVSEDEEDVVTRVETNTNTNITTTAASPKRQVSRLEGEMLARQLLLSVPFFETSAKTGENVEQVFEAIVREVLSQMGRSPPEPEQKKHERHAETEETKTGNKERRGCAKNTKESHEVEGTKTKDTVHKKEASNSKPQQKDGNKGSKNDKGGKRGKKHDKTISEEETDNNRKGLARKERRKKLGKEDKRTRNTAGTPVQEQQQRDELLQITAVSTDIGKADDESSRNSKNLLAEEAILEEEEEAETSTQMDVGPSPQHYRRESFLGRFKRAFGSKKSSPIVPHVAA</sequence>
<keyword evidence="5" id="KW-1185">Reference proteome</keyword>
<feature type="compositionally biased region" description="Basic and acidic residues" evidence="3">
    <location>
        <begin position="520"/>
        <end position="590"/>
    </location>
</feature>
<feature type="region of interest" description="Disordered" evidence="3">
    <location>
        <begin position="219"/>
        <end position="253"/>
    </location>
</feature>
<comment type="caution">
    <text evidence="4">The sequence shown here is derived from an EMBL/GenBank/DDBJ whole genome shotgun (WGS) entry which is preliminary data.</text>
</comment>
<dbReference type="GO" id="GO:0016020">
    <property type="term" value="C:membrane"/>
    <property type="evidence" value="ECO:0007669"/>
    <property type="project" value="InterPro"/>
</dbReference>
<feature type="compositionally biased region" description="Basic residues" evidence="3">
    <location>
        <begin position="219"/>
        <end position="232"/>
    </location>
</feature>
<dbReference type="InterPro" id="IPR020849">
    <property type="entry name" value="Small_GTPase_Ras-type"/>
</dbReference>
<name>A0AAN6S2U0_9PEZI</name>
<dbReference type="Gene3D" id="3.40.50.300">
    <property type="entry name" value="P-loop containing nucleotide triphosphate hydrolases"/>
    <property type="match status" value="1"/>
</dbReference>
<feature type="region of interest" description="Disordered" evidence="3">
    <location>
        <begin position="54"/>
        <end position="151"/>
    </location>
</feature>
<feature type="region of interest" description="Disordered" evidence="3">
    <location>
        <begin position="309"/>
        <end position="371"/>
    </location>
</feature>
<dbReference type="GO" id="GO:0007165">
    <property type="term" value="P:signal transduction"/>
    <property type="evidence" value="ECO:0007669"/>
    <property type="project" value="InterPro"/>
</dbReference>
<dbReference type="SUPFAM" id="SSF52540">
    <property type="entry name" value="P-loop containing nucleoside triphosphate hydrolases"/>
    <property type="match status" value="1"/>
</dbReference>
<dbReference type="AlphaFoldDB" id="A0AAN6S2U0"/>
<evidence type="ECO:0000256" key="2">
    <source>
        <dbReference type="ARBA" id="ARBA00023134"/>
    </source>
</evidence>
<feature type="compositionally biased region" description="Polar residues" evidence="3">
    <location>
        <begin position="354"/>
        <end position="367"/>
    </location>
</feature>
<protein>
    <submittedName>
        <fullName evidence="4">Uncharacterized protein</fullName>
    </submittedName>
</protein>
<keyword evidence="1" id="KW-0547">Nucleotide-binding</keyword>
<gene>
    <name evidence="4" type="ORF">QBC46DRAFT_438723</name>
</gene>
<dbReference type="PROSITE" id="PS51419">
    <property type="entry name" value="RAB"/>
    <property type="match status" value="1"/>
</dbReference>
<feature type="compositionally biased region" description="Polar residues" evidence="3">
    <location>
        <begin position="630"/>
        <end position="639"/>
    </location>
</feature>
<evidence type="ECO:0000313" key="4">
    <source>
        <dbReference type="EMBL" id="KAK3939047.1"/>
    </source>
</evidence>
<dbReference type="GO" id="GO:0005525">
    <property type="term" value="F:GTP binding"/>
    <property type="evidence" value="ECO:0007669"/>
    <property type="project" value="UniProtKB-KW"/>
</dbReference>